<dbReference type="InterPro" id="IPR019659">
    <property type="entry name" value="DUF2514"/>
</dbReference>
<dbReference type="AlphaFoldDB" id="A0AAD1C4X5"/>
<keyword evidence="3" id="KW-1185">Reference proteome</keyword>
<gene>
    <name evidence="2" type="ORF">KF707C_44290</name>
</gene>
<accession>A0AAD1C4X5</accession>
<dbReference type="Pfam" id="PF10721">
    <property type="entry name" value="DUF2514"/>
    <property type="match status" value="1"/>
</dbReference>
<name>A0AAD1C4X5_METFU</name>
<sequence length="169" mass="18515">MNALQVVPAWCWWLLALALVGGGQQLRVSWAQADAAGARSELADYRLEVSERDRRAVAQARTEEQRRQRAADEVEQNAQGELEVARADADRAGDALQRLQQRYADLEQRSRACGNAVTAQLSQAAGATARVRAELFGRLGEAVRFYAAEADRRGVAGRACEAAYDRVKG</sequence>
<evidence type="ECO:0000256" key="1">
    <source>
        <dbReference type="SAM" id="Coils"/>
    </source>
</evidence>
<evidence type="ECO:0000313" key="2">
    <source>
        <dbReference type="EMBL" id="BAU76117.1"/>
    </source>
</evidence>
<evidence type="ECO:0000313" key="3">
    <source>
        <dbReference type="Proteomes" id="UP000218554"/>
    </source>
</evidence>
<reference evidence="2 3" key="2">
    <citation type="journal article" date="2017" name="Int. J. Syst. Evol. Microbiol.">
        <title>Pseudomonas furukawaii sp. nov., a polychlorinated biphenyl-degrading bacterium isolated from biphenyl-contaminated soil in Japan.</title>
        <authorList>
            <person name="Kimura N."/>
            <person name="Watanabe T."/>
            <person name="Suenaga H."/>
            <person name="Fujihara H."/>
            <person name="Futagami T."/>
            <person name="Goto M."/>
            <person name="Hanada S."/>
            <person name="Hirose J."/>
        </authorList>
    </citation>
    <scope>NUCLEOTIDE SEQUENCE [LARGE SCALE GENOMIC DNA]</scope>
    <source>
        <strain evidence="3">DSM 10086 / NBRC 110670 / KF707</strain>
    </source>
</reference>
<reference evidence="3" key="1">
    <citation type="submission" date="2015-05" db="EMBL/GenBank/DDBJ databases">
        <title>Draft genome sequencing of a biphenyl-degrading bacterium, Pseudomonas balearica KF707 (=NBRC110670).</title>
        <authorList>
            <person name="Kimura N."/>
            <person name="Hirose J."/>
            <person name="Watanabe T."/>
            <person name="Suenaga H."/>
            <person name="Fujihara H."/>
            <person name="Noguchi M."/>
            <person name="Hashimoto M."/>
            <person name="Shimodaira J."/>
            <person name="Tsuchikane K."/>
            <person name="Hosoyama A."/>
            <person name="Yamazoe A."/>
            <person name="Fujita N."/>
            <person name="Furukawa K."/>
        </authorList>
    </citation>
    <scope>NUCLEOTIDE SEQUENCE [LARGE SCALE GENOMIC DNA]</scope>
    <source>
        <strain evidence="3">DSM 10086 / NBRC 110670 / KF707</strain>
    </source>
</reference>
<protein>
    <submittedName>
        <fullName evidence="2">Homology to phage-tail assembly proteins</fullName>
    </submittedName>
</protein>
<organism evidence="2 3">
    <name type="scientific">Metapseudomonas furukawaii</name>
    <name type="common">Pseudomonas furukawaii</name>
    <dbReference type="NCBI Taxonomy" id="1149133"/>
    <lineage>
        <taxon>Bacteria</taxon>
        <taxon>Pseudomonadati</taxon>
        <taxon>Pseudomonadota</taxon>
        <taxon>Gammaproteobacteria</taxon>
        <taxon>Pseudomonadales</taxon>
        <taxon>Pseudomonadaceae</taxon>
        <taxon>Metapseudomonas</taxon>
    </lineage>
</organism>
<dbReference type="RefSeq" id="WP_004421287.1">
    <property type="nucleotide sequence ID" value="NZ_AJMR01000099.1"/>
</dbReference>
<feature type="coiled-coil region" evidence="1">
    <location>
        <begin position="57"/>
        <end position="116"/>
    </location>
</feature>
<dbReference type="EMBL" id="AP014862">
    <property type="protein sequence ID" value="BAU76117.1"/>
    <property type="molecule type" value="Genomic_DNA"/>
</dbReference>
<dbReference type="Proteomes" id="UP000218554">
    <property type="component" value="Chromosome"/>
</dbReference>
<dbReference type="KEGG" id="pfuw:KF707C_44290"/>
<proteinExistence type="predicted"/>
<keyword evidence="1" id="KW-0175">Coiled coil</keyword>